<reference evidence="3" key="1">
    <citation type="submission" date="2016-10" db="EMBL/GenBank/DDBJ databases">
        <authorList>
            <person name="Varghese N."/>
            <person name="Submissions S."/>
        </authorList>
    </citation>
    <scope>NUCLEOTIDE SEQUENCE [LARGE SCALE GENOMIC DNA]</scope>
    <source>
        <strain evidence="3">CGMCC 1.10218</strain>
    </source>
</reference>
<gene>
    <name evidence="2" type="ORF">SAMN04488058_103217</name>
</gene>
<dbReference type="InterPro" id="IPR036866">
    <property type="entry name" value="RibonucZ/Hydroxyglut_hydro"/>
</dbReference>
<evidence type="ECO:0000259" key="1">
    <source>
        <dbReference type="Pfam" id="PF00753"/>
    </source>
</evidence>
<dbReference type="Gene3D" id="3.60.15.10">
    <property type="entry name" value="Ribonuclease Z/Hydroxyacylglutathione hydrolase-like"/>
    <property type="match status" value="1"/>
</dbReference>
<dbReference type="Proteomes" id="UP000199223">
    <property type="component" value="Unassembled WGS sequence"/>
</dbReference>
<dbReference type="EMBL" id="FNZA01000003">
    <property type="protein sequence ID" value="SEJ05633.1"/>
    <property type="molecule type" value="Genomic_DNA"/>
</dbReference>
<evidence type="ECO:0000313" key="2">
    <source>
        <dbReference type="EMBL" id="SEJ05633.1"/>
    </source>
</evidence>
<proteinExistence type="predicted"/>
<organism evidence="2 3">
    <name type="scientific">Deinococcus reticulitermitis</name>
    <dbReference type="NCBI Taxonomy" id="856736"/>
    <lineage>
        <taxon>Bacteria</taxon>
        <taxon>Thermotogati</taxon>
        <taxon>Deinococcota</taxon>
        <taxon>Deinococci</taxon>
        <taxon>Deinococcales</taxon>
        <taxon>Deinococcaceae</taxon>
        <taxon>Deinococcus</taxon>
    </lineage>
</organism>
<dbReference type="AlphaFoldDB" id="A0A1H6VLZ0"/>
<keyword evidence="3" id="KW-1185">Reference proteome</keyword>
<evidence type="ECO:0000313" key="3">
    <source>
        <dbReference type="Proteomes" id="UP000199223"/>
    </source>
</evidence>
<protein>
    <submittedName>
        <fullName evidence="2">Metallo-beta-lactamase superfamily protein</fullName>
    </submittedName>
</protein>
<dbReference type="InterPro" id="IPR001279">
    <property type="entry name" value="Metallo-B-lactamas"/>
</dbReference>
<sequence>MTPTVTEHPTPLPQVRVFRSDPEVDCFAVICERLVLVVDTFGTPEEAGQMMERPRPELGGRALAVVNTHWHYDHAWGNQLFAADGPTRRRFTRMRQVGPIGSGWLSSS</sequence>
<name>A0A1H6VLZ0_9DEIO</name>
<dbReference type="STRING" id="856736.SAMN04488058_103217"/>
<accession>A0A1H6VLZ0</accession>
<dbReference type="SUPFAM" id="SSF56281">
    <property type="entry name" value="Metallo-hydrolase/oxidoreductase"/>
    <property type="match status" value="1"/>
</dbReference>
<dbReference type="RefSeq" id="WP_092263741.1">
    <property type="nucleotide sequence ID" value="NZ_FNZA01000003.1"/>
</dbReference>
<dbReference type="OrthoDB" id="9761531at2"/>
<dbReference type="Pfam" id="PF00753">
    <property type="entry name" value="Lactamase_B"/>
    <property type="match status" value="1"/>
</dbReference>
<feature type="domain" description="Metallo-beta-lactamase" evidence="1">
    <location>
        <begin position="32"/>
        <end position="85"/>
    </location>
</feature>